<dbReference type="AlphaFoldDB" id="U9UWX9"/>
<accession>U9UWX9</accession>
<dbReference type="VEuPathDB" id="FungiDB:RhiirFUN_026097"/>
<proteinExistence type="predicted"/>
<evidence type="ECO:0000313" key="1">
    <source>
        <dbReference type="EMBL" id="ESA20086.1"/>
    </source>
</evidence>
<dbReference type="EMBL" id="KI277666">
    <property type="protein sequence ID" value="ESA20086.1"/>
    <property type="molecule type" value="Genomic_DNA"/>
</dbReference>
<name>U9UWX9_RHIID</name>
<dbReference type="HOGENOM" id="CLU_2122333_0_0_1"/>
<organism evidence="1">
    <name type="scientific">Rhizophagus irregularis (strain DAOM 181602 / DAOM 197198 / MUCL 43194)</name>
    <name type="common">Arbuscular mycorrhizal fungus</name>
    <name type="synonym">Glomus intraradices</name>
    <dbReference type="NCBI Taxonomy" id="747089"/>
    <lineage>
        <taxon>Eukaryota</taxon>
        <taxon>Fungi</taxon>
        <taxon>Fungi incertae sedis</taxon>
        <taxon>Mucoromycota</taxon>
        <taxon>Glomeromycotina</taxon>
        <taxon>Glomeromycetes</taxon>
        <taxon>Glomerales</taxon>
        <taxon>Glomeraceae</taxon>
        <taxon>Rhizophagus</taxon>
    </lineage>
</organism>
<sequence>MSALYLISRIPENICIKEDQTKLINLYIWIVVCVLYEIIQCIRIYRTCMYVESYDFEENMTIMIENAVITLEWKELFRVSFVLLVRVLHINVLTDIKLIASLHNYKEHLDMDKL</sequence>
<protein>
    <submittedName>
        <fullName evidence="1">Uncharacterized protein</fullName>
    </submittedName>
</protein>
<reference evidence="1" key="1">
    <citation type="submission" date="2013-07" db="EMBL/GenBank/DDBJ databases">
        <title>The genome of an arbuscular mycorrhizal fungus provides insights into the evolution of the oldest plant symbiosis.</title>
        <authorList>
            <consortium name="DOE Joint Genome Institute"/>
            <person name="Tisserant E."/>
            <person name="Malbreil M."/>
            <person name="Kuo A."/>
            <person name="Kohler A."/>
            <person name="Symeonidi A."/>
            <person name="Balestrini R."/>
            <person name="Charron P."/>
            <person name="Duensing N."/>
            <person name="Frei-dit-Frey N."/>
            <person name="Gianinazzi-Pearson V."/>
            <person name="Gilbert B."/>
            <person name="Handa Y."/>
            <person name="Hijri M."/>
            <person name="Kaul R."/>
            <person name="Kawaguchi M."/>
            <person name="Krajinski F."/>
            <person name="Lammers P."/>
            <person name="Lapierre D."/>
            <person name="Masclaux F.G."/>
            <person name="Murat C."/>
            <person name="Morin E."/>
            <person name="Ndikumana S."/>
            <person name="Pagni M."/>
            <person name="Petitpierre D."/>
            <person name="Requena N."/>
            <person name="Rosikiewicz P."/>
            <person name="Riley R."/>
            <person name="Saito K."/>
            <person name="San Clemente H."/>
            <person name="Shapiro H."/>
            <person name="van Tuinen D."/>
            <person name="Becard G."/>
            <person name="Bonfante P."/>
            <person name="Paszkowski U."/>
            <person name="Shachar-Hill Y."/>
            <person name="Young J.P."/>
            <person name="Sanders I.R."/>
            <person name="Henrissat B."/>
            <person name="Rensing S.A."/>
            <person name="Grigoriev I.V."/>
            <person name="Corradi N."/>
            <person name="Roux C."/>
            <person name="Martin F."/>
        </authorList>
    </citation>
    <scope>NUCLEOTIDE SEQUENCE</scope>
    <source>
        <strain evidence="1">DAOM 197198</strain>
    </source>
</reference>
<gene>
    <name evidence="1" type="ORF">GLOINDRAFT_18904</name>
</gene>